<reference evidence="1" key="2">
    <citation type="journal article" date="2020" name="Nat. Commun.">
        <title>Large-scale genome sequencing of mycorrhizal fungi provides insights into the early evolution of symbiotic traits.</title>
        <authorList>
            <person name="Miyauchi S."/>
            <person name="Kiss E."/>
            <person name="Kuo A."/>
            <person name="Drula E."/>
            <person name="Kohler A."/>
            <person name="Sanchez-Garcia M."/>
            <person name="Morin E."/>
            <person name="Andreopoulos B."/>
            <person name="Barry K.W."/>
            <person name="Bonito G."/>
            <person name="Buee M."/>
            <person name="Carver A."/>
            <person name="Chen C."/>
            <person name="Cichocki N."/>
            <person name="Clum A."/>
            <person name="Culley D."/>
            <person name="Crous P.W."/>
            <person name="Fauchery L."/>
            <person name="Girlanda M."/>
            <person name="Hayes R.D."/>
            <person name="Keri Z."/>
            <person name="LaButti K."/>
            <person name="Lipzen A."/>
            <person name="Lombard V."/>
            <person name="Magnuson J."/>
            <person name="Maillard F."/>
            <person name="Murat C."/>
            <person name="Nolan M."/>
            <person name="Ohm R.A."/>
            <person name="Pangilinan J."/>
            <person name="Pereira M.F."/>
            <person name="Perotto S."/>
            <person name="Peter M."/>
            <person name="Pfister S."/>
            <person name="Riley R."/>
            <person name="Sitrit Y."/>
            <person name="Stielow J.B."/>
            <person name="Szollosi G."/>
            <person name="Zifcakova L."/>
            <person name="Stursova M."/>
            <person name="Spatafora J.W."/>
            <person name="Tedersoo L."/>
            <person name="Vaario L.M."/>
            <person name="Yamada A."/>
            <person name="Yan M."/>
            <person name="Wang P."/>
            <person name="Xu J."/>
            <person name="Bruns T."/>
            <person name="Baldrian P."/>
            <person name="Vilgalys R."/>
            <person name="Dunand C."/>
            <person name="Henrissat B."/>
            <person name="Grigoriev I.V."/>
            <person name="Hibbett D."/>
            <person name="Nagy L.G."/>
            <person name="Martin F.M."/>
        </authorList>
    </citation>
    <scope>NUCLEOTIDE SEQUENCE</scope>
    <source>
        <strain evidence="1">P2</strain>
    </source>
</reference>
<reference evidence="1" key="1">
    <citation type="submission" date="2019-10" db="EMBL/GenBank/DDBJ databases">
        <authorList>
            <consortium name="DOE Joint Genome Institute"/>
            <person name="Kuo A."/>
            <person name="Miyauchi S."/>
            <person name="Kiss E."/>
            <person name="Drula E."/>
            <person name="Kohler A."/>
            <person name="Sanchez-Garcia M."/>
            <person name="Andreopoulos B."/>
            <person name="Barry K.W."/>
            <person name="Bonito G."/>
            <person name="Buee M."/>
            <person name="Carver A."/>
            <person name="Chen C."/>
            <person name="Cichocki N."/>
            <person name="Clum A."/>
            <person name="Culley D."/>
            <person name="Crous P.W."/>
            <person name="Fauchery L."/>
            <person name="Girlanda M."/>
            <person name="Hayes R."/>
            <person name="Keri Z."/>
            <person name="Labutti K."/>
            <person name="Lipzen A."/>
            <person name="Lombard V."/>
            <person name="Magnuson J."/>
            <person name="Maillard F."/>
            <person name="Morin E."/>
            <person name="Murat C."/>
            <person name="Nolan M."/>
            <person name="Ohm R."/>
            <person name="Pangilinan J."/>
            <person name="Pereira M."/>
            <person name="Perotto S."/>
            <person name="Peter M."/>
            <person name="Riley R."/>
            <person name="Sitrit Y."/>
            <person name="Stielow B."/>
            <person name="Szollosi G."/>
            <person name="Zifcakova L."/>
            <person name="Stursova M."/>
            <person name="Spatafora J.W."/>
            <person name="Tedersoo L."/>
            <person name="Vaario L.-M."/>
            <person name="Yamada A."/>
            <person name="Yan M."/>
            <person name="Wang P."/>
            <person name="Xu J."/>
            <person name="Bruns T."/>
            <person name="Baldrian P."/>
            <person name="Vilgalys R."/>
            <person name="Henrissat B."/>
            <person name="Grigoriev I.V."/>
            <person name="Hibbett D."/>
            <person name="Nagy L.G."/>
            <person name="Martin F.M."/>
        </authorList>
    </citation>
    <scope>NUCLEOTIDE SEQUENCE</scope>
    <source>
        <strain evidence="1">P2</strain>
    </source>
</reference>
<organism evidence="1 2">
    <name type="scientific">Thelephora ganbajun</name>
    <name type="common">Ganba fungus</name>
    <dbReference type="NCBI Taxonomy" id="370292"/>
    <lineage>
        <taxon>Eukaryota</taxon>
        <taxon>Fungi</taxon>
        <taxon>Dikarya</taxon>
        <taxon>Basidiomycota</taxon>
        <taxon>Agaricomycotina</taxon>
        <taxon>Agaricomycetes</taxon>
        <taxon>Thelephorales</taxon>
        <taxon>Thelephoraceae</taxon>
        <taxon>Thelephora</taxon>
    </lineage>
</organism>
<gene>
    <name evidence="1" type="ORF">BDM02DRAFT_3123632</name>
</gene>
<evidence type="ECO:0000313" key="2">
    <source>
        <dbReference type="Proteomes" id="UP000886501"/>
    </source>
</evidence>
<proteinExistence type="predicted"/>
<comment type="caution">
    <text evidence="1">The sequence shown here is derived from an EMBL/GenBank/DDBJ whole genome shotgun (WGS) entry which is preliminary data.</text>
</comment>
<name>A0ACB6Z153_THEGA</name>
<dbReference type="Proteomes" id="UP000886501">
    <property type="component" value="Unassembled WGS sequence"/>
</dbReference>
<protein>
    <submittedName>
        <fullName evidence="1">Uncharacterized protein</fullName>
    </submittedName>
</protein>
<sequence length="55" mass="6277">MNVIRFGNGVWDLVRRCWAQDPGERPIVDNVVKTWERLTSSPRQDSNLPPGGENL</sequence>
<evidence type="ECO:0000313" key="1">
    <source>
        <dbReference type="EMBL" id="KAF9643287.1"/>
    </source>
</evidence>
<dbReference type="EMBL" id="MU118251">
    <property type="protein sequence ID" value="KAF9643287.1"/>
    <property type="molecule type" value="Genomic_DNA"/>
</dbReference>
<accession>A0ACB6Z153</accession>
<keyword evidence="2" id="KW-1185">Reference proteome</keyword>